<feature type="signal peptide" evidence="2">
    <location>
        <begin position="1"/>
        <end position="36"/>
    </location>
</feature>
<dbReference type="Pfam" id="PF10633">
    <property type="entry name" value="NPCBM_assoc"/>
    <property type="match status" value="2"/>
</dbReference>
<dbReference type="PANTHER" id="PTHR39198:SF1">
    <property type="entry name" value="ALPHA-GALACTOSIDASE NEW3 DOMAIN-CONTAINING PROTEIN"/>
    <property type="match status" value="1"/>
</dbReference>
<dbReference type="AlphaFoldDB" id="A0A9D1A2G5"/>
<evidence type="ECO:0000259" key="3">
    <source>
        <dbReference type="Pfam" id="PF10633"/>
    </source>
</evidence>
<feature type="domain" description="Alpha-galactosidase NEW3" evidence="3">
    <location>
        <begin position="278"/>
        <end position="354"/>
    </location>
</feature>
<sequence>MKRAVGLASPVKKRMAFAAFAAAAAMGLFMTFPARADGGLELHTQYPGISVDPGDSLSIPVTIDNLTGGSANVDVSLSSLPEGWDGYLQGDTYEVSQVYADSGEDAAQLTLRLTVPDELSEGTYYVQVAASSGAASDRLDIALTASEAQAGRGSFTSEYPSQEGSSGTDFSFSTTLINNDLKTQNYSLSANAPSGWNVSFTPSGESTTVAGIDVESGASQGITVDVTTPDQVEAGEYTISVSAVSAEETLSQDLTVNITGTYGISVSTPDGRLSFDAHAGQESDVTLSVTNTGNVDLENVSVNCSAPSGWTVTYDLENNTIESIAAGSTTEVIAHVEPSSDAITGDYAATFTARTDETSDSAEFRVSVKTQTVWGFIAIGIILCVAGGLGYVFKKYGRR</sequence>
<evidence type="ECO:0000256" key="1">
    <source>
        <dbReference type="SAM" id="Phobius"/>
    </source>
</evidence>
<keyword evidence="1" id="KW-1133">Transmembrane helix</keyword>
<feature type="transmembrane region" description="Helical" evidence="1">
    <location>
        <begin position="373"/>
        <end position="393"/>
    </location>
</feature>
<dbReference type="Gene3D" id="2.60.40.10">
    <property type="entry name" value="Immunoglobulins"/>
    <property type="match status" value="2"/>
</dbReference>
<dbReference type="Proteomes" id="UP000824250">
    <property type="component" value="Unassembled WGS sequence"/>
</dbReference>
<organism evidence="4 5">
    <name type="scientific">Candidatus Copromonas faecavium</name>
    <name type="common">nom. illeg.</name>
    <dbReference type="NCBI Taxonomy" id="2840740"/>
    <lineage>
        <taxon>Bacteria</taxon>
        <taxon>Bacillati</taxon>
        <taxon>Bacillota</taxon>
        <taxon>Clostridia</taxon>
        <taxon>Lachnospirales</taxon>
        <taxon>Lachnospiraceae</taxon>
        <taxon>Candidatus Copromonas (nom. illeg.)</taxon>
    </lineage>
</organism>
<dbReference type="InterPro" id="IPR013783">
    <property type="entry name" value="Ig-like_fold"/>
</dbReference>
<gene>
    <name evidence="4" type="ORF">IAB28_00760</name>
</gene>
<keyword evidence="1" id="KW-0472">Membrane</keyword>
<protein>
    <recommendedName>
        <fullName evidence="3">Alpha-galactosidase NEW3 domain-containing protein</fullName>
    </recommendedName>
</protein>
<evidence type="ECO:0000313" key="5">
    <source>
        <dbReference type="Proteomes" id="UP000824250"/>
    </source>
</evidence>
<dbReference type="EMBL" id="DVGC01000001">
    <property type="protein sequence ID" value="HIR04492.1"/>
    <property type="molecule type" value="Genomic_DNA"/>
</dbReference>
<proteinExistence type="predicted"/>
<accession>A0A9D1A2G5</accession>
<reference evidence="4" key="2">
    <citation type="journal article" date="2021" name="PeerJ">
        <title>Extensive microbial diversity within the chicken gut microbiome revealed by metagenomics and culture.</title>
        <authorList>
            <person name="Gilroy R."/>
            <person name="Ravi A."/>
            <person name="Getino M."/>
            <person name="Pursley I."/>
            <person name="Horton D.L."/>
            <person name="Alikhan N.F."/>
            <person name="Baker D."/>
            <person name="Gharbi K."/>
            <person name="Hall N."/>
            <person name="Watson M."/>
            <person name="Adriaenssens E.M."/>
            <person name="Foster-Nyarko E."/>
            <person name="Jarju S."/>
            <person name="Secka A."/>
            <person name="Antonio M."/>
            <person name="Oren A."/>
            <person name="Chaudhuri R.R."/>
            <person name="La Ragione R."/>
            <person name="Hildebrand F."/>
            <person name="Pallen M.J."/>
        </authorList>
    </citation>
    <scope>NUCLEOTIDE SEQUENCE</scope>
    <source>
        <strain evidence="4">CHK180-2868</strain>
    </source>
</reference>
<name>A0A9D1A2G5_9FIRM</name>
<dbReference type="PANTHER" id="PTHR39198">
    <property type="entry name" value="HYPOTHETICAL MEMBRANE PROTEIN, CONSERVED"/>
    <property type="match status" value="1"/>
</dbReference>
<feature type="domain" description="Alpha-galactosidase NEW3" evidence="3">
    <location>
        <begin position="182"/>
        <end position="243"/>
    </location>
</feature>
<reference evidence="4" key="1">
    <citation type="submission" date="2020-10" db="EMBL/GenBank/DDBJ databases">
        <authorList>
            <person name="Gilroy R."/>
        </authorList>
    </citation>
    <scope>NUCLEOTIDE SEQUENCE</scope>
    <source>
        <strain evidence="4">CHK180-2868</strain>
    </source>
</reference>
<keyword evidence="1" id="KW-0812">Transmembrane</keyword>
<feature type="chain" id="PRO_5039344037" description="Alpha-galactosidase NEW3 domain-containing protein" evidence="2">
    <location>
        <begin position="37"/>
        <end position="399"/>
    </location>
</feature>
<evidence type="ECO:0000256" key="2">
    <source>
        <dbReference type="SAM" id="SignalP"/>
    </source>
</evidence>
<dbReference type="InterPro" id="IPR018905">
    <property type="entry name" value="A-galactase_NEW3"/>
</dbReference>
<comment type="caution">
    <text evidence="4">The sequence shown here is derived from an EMBL/GenBank/DDBJ whole genome shotgun (WGS) entry which is preliminary data.</text>
</comment>
<keyword evidence="2" id="KW-0732">Signal</keyword>
<evidence type="ECO:0000313" key="4">
    <source>
        <dbReference type="EMBL" id="HIR04492.1"/>
    </source>
</evidence>